<gene>
    <name evidence="1" type="ORF">YANPRGVA_CDS0215</name>
</gene>
<evidence type="ECO:0000313" key="1">
    <source>
        <dbReference type="EMBL" id="XCH41391.1"/>
    </source>
</evidence>
<organism evidence="1">
    <name type="scientific">Salmonella phage vB_STmST313_KE28</name>
    <dbReference type="NCBI Taxonomy" id="3161179"/>
    <lineage>
        <taxon>Viruses</taxon>
        <taxon>Duplodnaviria</taxon>
        <taxon>Heunggongvirae</taxon>
        <taxon>Uroviricota</taxon>
        <taxon>Caudoviricetes</taxon>
        <taxon>Pantevenvirales</taxon>
        <taxon>Ackermannviridae</taxon>
        <taxon>Cvivirinae</taxon>
        <taxon>Kuttervirus</taxon>
    </lineage>
</organism>
<sequence>MFRMRVLLPSLLIEVNSYEPERRFRKHHSRQLYFP</sequence>
<proteinExistence type="predicted"/>
<dbReference type="EMBL" id="PP856727">
    <property type="protein sequence ID" value="XCH41391.1"/>
    <property type="molecule type" value="Genomic_DNA"/>
</dbReference>
<accession>A0AAU8GIW9</accession>
<protein>
    <submittedName>
        <fullName evidence="1">Uncharacterized protein</fullName>
    </submittedName>
</protein>
<reference evidence="1" key="1">
    <citation type="submission" date="2024-05" db="EMBL/GenBank/DDBJ databases">
        <authorList>
            <person name="Mugo M.M."/>
            <person name="Musyoki A.M."/>
            <person name="Makumi A.M."/>
            <person name="Mutai I."/>
            <person name="Drechsel O."/>
            <person name="Kering K.K."/>
            <person name="Muturi P."/>
            <person name="Mbae C.K."/>
            <person name="Kariuki S.M."/>
        </authorList>
    </citation>
    <scope>NUCLEOTIDE SEQUENCE</scope>
</reference>
<name>A0AAU8GIW9_9CAUD</name>